<dbReference type="Proteomes" id="UP000023152">
    <property type="component" value="Unassembled WGS sequence"/>
</dbReference>
<dbReference type="InterPro" id="IPR031248">
    <property type="entry name" value="RNF213"/>
</dbReference>
<reference evidence="3 4" key="1">
    <citation type="journal article" date="2013" name="Curr. Biol.">
        <title>The Genome of the Foraminiferan Reticulomyxa filosa.</title>
        <authorList>
            <person name="Glockner G."/>
            <person name="Hulsmann N."/>
            <person name="Schleicher M."/>
            <person name="Noegel A.A."/>
            <person name="Eichinger L."/>
            <person name="Gallinger C."/>
            <person name="Pawlowski J."/>
            <person name="Sierra R."/>
            <person name="Euteneuer U."/>
            <person name="Pillet L."/>
            <person name="Moustafa A."/>
            <person name="Platzer M."/>
            <person name="Groth M."/>
            <person name="Szafranski K."/>
            <person name="Schliwa M."/>
        </authorList>
    </citation>
    <scope>NUCLEOTIDE SEQUENCE [LARGE SCALE GENOMIC DNA]</scope>
</reference>
<dbReference type="InterPro" id="IPR003593">
    <property type="entry name" value="AAA+_ATPase"/>
</dbReference>
<dbReference type="InterPro" id="IPR027417">
    <property type="entry name" value="P-loop_NTPase"/>
</dbReference>
<dbReference type="GO" id="GO:0005524">
    <property type="term" value="F:ATP binding"/>
    <property type="evidence" value="ECO:0007669"/>
    <property type="project" value="InterPro"/>
</dbReference>
<dbReference type="GO" id="GO:0016887">
    <property type="term" value="F:ATP hydrolysis activity"/>
    <property type="evidence" value="ECO:0007669"/>
    <property type="project" value="InterPro"/>
</dbReference>
<feature type="domain" description="AAA+ ATPase" evidence="2">
    <location>
        <begin position="493"/>
        <end position="655"/>
    </location>
</feature>
<dbReference type="Gene3D" id="3.40.50.300">
    <property type="entry name" value="P-loop containing nucleotide triphosphate hydrolases"/>
    <property type="match status" value="2"/>
</dbReference>
<evidence type="ECO:0000256" key="1">
    <source>
        <dbReference type="SAM" id="Phobius"/>
    </source>
</evidence>
<name>X6PBY9_RETFI</name>
<dbReference type="CDD" id="cd00009">
    <property type="entry name" value="AAA"/>
    <property type="match status" value="1"/>
</dbReference>
<organism evidence="3 4">
    <name type="scientific">Reticulomyxa filosa</name>
    <dbReference type="NCBI Taxonomy" id="46433"/>
    <lineage>
        <taxon>Eukaryota</taxon>
        <taxon>Sar</taxon>
        <taxon>Rhizaria</taxon>
        <taxon>Retaria</taxon>
        <taxon>Foraminifera</taxon>
        <taxon>Monothalamids</taxon>
        <taxon>Reticulomyxidae</taxon>
        <taxon>Reticulomyxa</taxon>
    </lineage>
</organism>
<dbReference type="SMART" id="SM00382">
    <property type="entry name" value="AAA"/>
    <property type="match status" value="2"/>
</dbReference>
<keyword evidence="4" id="KW-1185">Reference proteome</keyword>
<feature type="non-terminal residue" evidence="3">
    <location>
        <position position="1"/>
    </location>
</feature>
<evidence type="ECO:0000313" key="4">
    <source>
        <dbReference type="Proteomes" id="UP000023152"/>
    </source>
</evidence>
<accession>X6PBY9</accession>
<dbReference type="GO" id="GO:0004842">
    <property type="term" value="F:ubiquitin-protein transferase activity"/>
    <property type="evidence" value="ECO:0007669"/>
    <property type="project" value="InterPro"/>
</dbReference>
<dbReference type="Pfam" id="PF00004">
    <property type="entry name" value="AAA"/>
    <property type="match status" value="1"/>
</dbReference>
<protein>
    <recommendedName>
        <fullName evidence="2">AAA+ ATPase domain-containing protein</fullName>
    </recommendedName>
</protein>
<keyword evidence="1" id="KW-0472">Membrane</keyword>
<dbReference type="SUPFAM" id="SSF52540">
    <property type="entry name" value="P-loop containing nucleoside triphosphate hydrolases"/>
    <property type="match status" value="2"/>
</dbReference>
<evidence type="ECO:0000313" key="3">
    <source>
        <dbReference type="EMBL" id="ETO35633.1"/>
    </source>
</evidence>
<sequence length="1599" mass="186019">KDDESSGSEEFYLCKKWHETKDFFYLVNQDRGIRFLFLFFFFLDLYIALHIHICYTIYVLLIMKTKTETISLLISDTKHLQSEKVEMLRHLRFLLFDWEADQRQREIMLQGKEGGNTDEKQRRAALLFQVLGTPEFQRDIITVHLCHGEFEHYVLTFDNILKMIAISLKIRSNTPVLLMGETGCGKTSLIKCLACAADVELEEVDIHGGFGKQEIRDTIKKCVEKLKQLQDPNRCSDDEKKTDQLWLFLDEVNTSPDIGWFKELICNHTLDGRKIPEEIKIIAACNPYRKRILSKEEESTLTNDPLSKYVYRVYPLCETMKEYVWMFGRLSDLDERQYIWEMTRKVKTRLPEKLRYTFEKSEIQFARRIAIAQKFLRDKLKDKAITSLRDVARCLKIFTWLIVEGTGYSAKDSSVWMERCINIALGLSYYFRLENSERYGLDRAIRDAGGNSLKVPLEEEVKKLCASFNIPSGVAMNKALKENLFILFLCIMTTTPIILVGNPGTSKTLSLQIIRNNLSHSATPIFRESLAKHDFEISVKPIHTIAFQCTRDSKPSGIKERWNQTMRHADDKQIKPMILLDEIGLAEHSKYGPLKILHQLLEDPKISFVGISNWSLDAAKMNRVVMHRIPDMKKDDLALTAREMLRHHKQILKDSNRHIANDCLECEIRNIAEVYHRVITELSPAFKPKQHFFGARDFYSLIRHQLNSVSYQQSFQGFMRNFGGVANDFLQEHLGSILTSVLGIEKREVVTKMNEWTPLNCVNSNLNDTRSTYSNLQDDNYMISRHCMIISEMEHSWQILLDHNILSYDDVFLFGSSFVHDKASTITYFDHLNKVINCMDTGKRVILYNLEYIHESLYDMLNQRYQKKPSGNVYCRVALGSESKDCFVKTGFKCVVIVNKADAYSPEMPIAFLNRFEKQLISYRSSLPLEKRDWTKKAGSVLLRVFGVDKKELPKLFPGFCDDTIASVVSCLLAQQREMPDNESKYQEERPQIPAQEWSDEELEERVLKMFRPLCRPEAIVEVAIDRKERFDQKRAKQETFLTFAETVDQHKRYANEQMLMVLTCDFECNLSKDWSPYLQKIDSYVKAIDFERAVENFFSVKNDSKDILLLQYRHTKTNFTQFVYVKHVLQSAHHRFYQAQSNQNKLVVLVVHVSRGSLDQSVPLIFSRKWKFVYVDSLSSIHPMQLDVVLTQNISDIVDSDSKELWKKNGRRALARLQFPHHVNTDNEIDRLNRLFGDDKFQEIRDSIRDRLKAMVSKGTLNEPIARILNKPVVKNVGSTEKILSIGSFHERYQNTIDKLMTMTLVNVLLALYENCYLIRFFEGVENESSDKNKLFIECLKNSSLVTVNDVTEIISRLTSLETELYVVRVQYVAAFPFSRQLHEWCNAKLSNEITNDTKIVALNDSLEEKEMKDPSDRPINTNNKITSIAAVLDTMLAGNDDPFKLLQSCDDENCKCYLLDLIRQKLSVPIETEFDLTVLQDVITWIIFAVCQVNKLSIALIESTFYCCRDVIALYTQLIVNCDDETYKYEQIRQVNLNATTTEKFHQLTLALYQYFISSSTRRIRLFFFPLKRKQNQINNNKKKNKQKNAASIISNR</sequence>
<gene>
    <name evidence="3" type="ORF">RFI_01430</name>
</gene>
<feature type="transmembrane region" description="Helical" evidence="1">
    <location>
        <begin position="35"/>
        <end position="61"/>
    </location>
</feature>
<keyword evidence="1" id="KW-1133">Transmembrane helix</keyword>
<dbReference type="PANTHER" id="PTHR22605">
    <property type="entry name" value="RZ-TYPE DOMAIN-CONTAINING PROTEIN"/>
    <property type="match status" value="1"/>
</dbReference>
<keyword evidence="1" id="KW-0812">Transmembrane</keyword>
<feature type="transmembrane region" description="Helical" evidence="1">
    <location>
        <begin position="484"/>
        <end position="501"/>
    </location>
</feature>
<dbReference type="EMBL" id="ASPP01001449">
    <property type="protein sequence ID" value="ETO35633.1"/>
    <property type="molecule type" value="Genomic_DNA"/>
</dbReference>
<proteinExistence type="predicted"/>
<dbReference type="PANTHER" id="PTHR22605:SF1">
    <property type="entry name" value="RZ-TYPE DOMAIN-CONTAINING PROTEIN"/>
    <property type="match status" value="1"/>
</dbReference>
<dbReference type="InterPro" id="IPR003959">
    <property type="entry name" value="ATPase_AAA_core"/>
</dbReference>
<dbReference type="OrthoDB" id="2423195at2759"/>
<comment type="caution">
    <text evidence="3">The sequence shown here is derived from an EMBL/GenBank/DDBJ whole genome shotgun (WGS) entry which is preliminary data.</text>
</comment>
<feature type="domain" description="AAA+ ATPase" evidence="2">
    <location>
        <begin position="172"/>
        <end position="316"/>
    </location>
</feature>
<evidence type="ECO:0000259" key="2">
    <source>
        <dbReference type="SMART" id="SM00382"/>
    </source>
</evidence>